<name>A0A7I7M5Z1_9MYCO</name>
<evidence type="ECO:0000256" key="1">
    <source>
        <dbReference type="SAM" id="MobiDB-lite"/>
    </source>
</evidence>
<evidence type="ECO:0000313" key="3">
    <source>
        <dbReference type="Proteomes" id="UP000466514"/>
    </source>
</evidence>
<dbReference type="AlphaFoldDB" id="A0A7I7M5Z1"/>
<dbReference type="KEGG" id="mpsc:MPSYJ_10690"/>
<dbReference type="Proteomes" id="UP000466514">
    <property type="component" value="Chromosome"/>
</dbReference>
<accession>A0A7I7M5Z1</accession>
<organism evidence="2 3">
    <name type="scientific">Mycolicibacterium psychrotolerans</name>
    <dbReference type="NCBI Taxonomy" id="216929"/>
    <lineage>
        <taxon>Bacteria</taxon>
        <taxon>Bacillati</taxon>
        <taxon>Actinomycetota</taxon>
        <taxon>Actinomycetes</taxon>
        <taxon>Mycobacteriales</taxon>
        <taxon>Mycobacteriaceae</taxon>
        <taxon>Mycolicibacterium</taxon>
    </lineage>
</organism>
<reference evidence="2 3" key="1">
    <citation type="journal article" date="2019" name="Emerg. Microbes Infect.">
        <title>Comprehensive subspecies identification of 175 nontuberculous mycobacteria species based on 7547 genomic profiles.</title>
        <authorList>
            <person name="Matsumoto Y."/>
            <person name="Kinjo T."/>
            <person name="Motooka D."/>
            <person name="Nabeya D."/>
            <person name="Jung N."/>
            <person name="Uechi K."/>
            <person name="Horii T."/>
            <person name="Iida T."/>
            <person name="Fujita J."/>
            <person name="Nakamura S."/>
        </authorList>
    </citation>
    <scope>NUCLEOTIDE SEQUENCE [LARGE SCALE GENOMIC DNA]</scope>
    <source>
        <strain evidence="2 3">JCM 13323</strain>
    </source>
</reference>
<gene>
    <name evidence="2" type="ORF">MPSYJ_10690</name>
</gene>
<evidence type="ECO:0000313" key="2">
    <source>
        <dbReference type="EMBL" id="BBX67608.1"/>
    </source>
</evidence>
<dbReference type="RefSeq" id="WP_057149743.1">
    <property type="nucleotide sequence ID" value="NZ_AP022574.1"/>
</dbReference>
<dbReference type="EMBL" id="AP022574">
    <property type="protein sequence ID" value="BBX67608.1"/>
    <property type="molecule type" value="Genomic_DNA"/>
</dbReference>
<keyword evidence="3" id="KW-1185">Reference proteome</keyword>
<proteinExistence type="predicted"/>
<protein>
    <submittedName>
        <fullName evidence="2">Uncharacterized protein</fullName>
    </submittedName>
</protein>
<feature type="region of interest" description="Disordered" evidence="1">
    <location>
        <begin position="71"/>
        <end position="92"/>
    </location>
</feature>
<sequence length="92" mass="9703">MSDAPSSPPSADPIDDVAPGDVIVVDRGDGERPYKVVHKASSDSGFLVTFENDDAETFQLDLAAGTRVTRSLESKWESAQSPTPHSDGTSSP</sequence>
<feature type="compositionally biased region" description="Polar residues" evidence="1">
    <location>
        <begin position="77"/>
        <end position="92"/>
    </location>
</feature>